<keyword evidence="2" id="KW-0813">Transport</keyword>
<name>A0ABS0QA28_9BACT</name>
<evidence type="ECO:0000256" key="4">
    <source>
        <dbReference type="ARBA" id="ARBA00022692"/>
    </source>
</evidence>
<dbReference type="EMBL" id="JAEDAE010000007">
    <property type="protein sequence ID" value="MBH8559531.1"/>
    <property type="molecule type" value="Genomic_DNA"/>
</dbReference>
<evidence type="ECO:0000256" key="1">
    <source>
        <dbReference type="ARBA" id="ARBA00004651"/>
    </source>
</evidence>
<feature type="transmembrane region" description="Helical" evidence="9">
    <location>
        <begin position="249"/>
        <end position="268"/>
    </location>
</feature>
<evidence type="ECO:0000256" key="7">
    <source>
        <dbReference type="ARBA" id="ARBA00023136"/>
    </source>
</evidence>
<proteinExistence type="inferred from homology"/>
<feature type="transmembrane region" description="Helical" evidence="9">
    <location>
        <begin position="217"/>
        <end position="237"/>
    </location>
</feature>
<keyword evidence="6" id="KW-0406">Ion transport</keyword>
<keyword evidence="4 9" id="KW-0812">Transmembrane</keyword>
<dbReference type="PANTHER" id="PTHR33281">
    <property type="entry name" value="UPF0187 PROTEIN YNEE"/>
    <property type="match status" value="1"/>
</dbReference>
<evidence type="ECO:0008006" key="12">
    <source>
        <dbReference type="Google" id="ProtNLM"/>
    </source>
</evidence>
<sequence>MYIRKNLRWSVVWRLTRRSLLIFLIYNTLVCLFYGPLNVHVLDIPWQPVALLGTAVAFYIGFKSNGSYDRFWEGRQLWGSIVNTSRVWAIRTFDFVQAVPDGVGPDPRYLTELHRRLLYRQIAWVNALRLHLRRQTAALWDTEVAPFLPPNEAAQAKNLSNPPTHLLRRQSVELRELHKRGLLTEFRQVALSQTIQDLLNAQGGCERIKNTPFPRQFAYFSFVFVWVFAAILPLGLVEEFDSRLALGQYHVWLMVPFSVLVSWVFNVIEVVGHTSENPFENDIYDVPMTSICRSIEIDLRELLEETQLPPRIEPVNDVLY</sequence>
<gene>
    <name evidence="10" type="ORF">I7X13_15835</name>
</gene>
<evidence type="ECO:0000256" key="9">
    <source>
        <dbReference type="SAM" id="Phobius"/>
    </source>
</evidence>
<evidence type="ECO:0000256" key="2">
    <source>
        <dbReference type="ARBA" id="ARBA00022448"/>
    </source>
</evidence>
<evidence type="ECO:0000313" key="11">
    <source>
        <dbReference type="Proteomes" id="UP000625631"/>
    </source>
</evidence>
<dbReference type="InterPro" id="IPR044669">
    <property type="entry name" value="YneE/VCCN1/2-like"/>
</dbReference>
<evidence type="ECO:0000256" key="5">
    <source>
        <dbReference type="ARBA" id="ARBA00022989"/>
    </source>
</evidence>
<accession>A0ABS0QA28</accession>
<keyword evidence="7 9" id="KW-0472">Membrane</keyword>
<evidence type="ECO:0000256" key="8">
    <source>
        <dbReference type="ARBA" id="ARBA00034708"/>
    </source>
</evidence>
<comment type="subcellular location">
    <subcellularLocation>
        <location evidence="1">Cell membrane</location>
        <topology evidence="1">Multi-pass membrane protein</topology>
    </subcellularLocation>
</comment>
<feature type="transmembrane region" description="Helical" evidence="9">
    <location>
        <begin position="44"/>
        <end position="62"/>
    </location>
</feature>
<evidence type="ECO:0000256" key="3">
    <source>
        <dbReference type="ARBA" id="ARBA00022475"/>
    </source>
</evidence>
<evidence type="ECO:0000256" key="6">
    <source>
        <dbReference type="ARBA" id="ARBA00023065"/>
    </source>
</evidence>
<protein>
    <recommendedName>
        <fullName evidence="12">Multidrug transporter</fullName>
    </recommendedName>
</protein>
<dbReference type="Pfam" id="PF25539">
    <property type="entry name" value="Bestrophin_2"/>
    <property type="match status" value="1"/>
</dbReference>
<dbReference type="PANTHER" id="PTHR33281:SF19">
    <property type="entry name" value="VOLTAGE-DEPENDENT ANION CHANNEL-FORMING PROTEIN YNEE"/>
    <property type="match status" value="1"/>
</dbReference>
<reference evidence="10 11" key="1">
    <citation type="submission" date="2020-12" db="EMBL/GenBank/DDBJ databases">
        <title>Hymenobacter sp.</title>
        <authorList>
            <person name="Kim M.K."/>
        </authorList>
    </citation>
    <scope>NUCLEOTIDE SEQUENCE [LARGE SCALE GENOMIC DNA]</scope>
    <source>
        <strain evidence="10 11">BT442</strain>
    </source>
</reference>
<dbReference type="RefSeq" id="WP_198076217.1">
    <property type="nucleotide sequence ID" value="NZ_JAEDAE010000007.1"/>
</dbReference>
<keyword evidence="5 9" id="KW-1133">Transmembrane helix</keyword>
<keyword evidence="11" id="KW-1185">Reference proteome</keyword>
<dbReference type="Proteomes" id="UP000625631">
    <property type="component" value="Unassembled WGS sequence"/>
</dbReference>
<evidence type="ECO:0000313" key="10">
    <source>
        <dbReference type="EMBL" id="MBH8559531.1"/>
    </source>
</evidence>
<comment type="caution">
    <text evidence="10">The sequence shown here is derived from an EMBL/GenBank/DDBJ whole genome shotgun (WGS) entry which is preliminary data.</text>
</comment>
<feature type="transmembrane region" description="Helical" evidence="9">
    <location>
        <begin position="20"/>
        <end position="38"/>
    </location>
</feature>
<comment type="similarity">
    <text evidence="8">Belongs to the anion channel-forming bestrophin (TC 1.A.46) family.</text>
</comment>
<keyword evidence="3" id="KW-1003">Cell membrane</keyword>
<organism evidence="10 11">
    <name type="scientific">Hymenobacter negativus</name>
    <dbReference type="NCBI Taxonomy" id="2795026"/>
    <lineage>
        <taxon>Bacteria</taxon>
        <taxon>Pseudomonadati</taxon>
        <taxon>Bacteroidota</taxon>
        <taxon>Cytophagia</taxon>
        <taxon>Cytophagales</taxon>
        <taxon>Hymenobacteraceae</taxon>
        <taxon>Hymenobacter</taxon>
    </lineage>
</organism>